<evidence type="ECO:0000313" key="3">
    <source>
        <dbReference type="Proteomes" id="UP000033393"/>
    </source>
</evidence>
<keyword evidence="3" id="KW-1185">Reference proteome</keyword>
<gene>
    <name evidence="2" type="ORF">UK23_03405</name>
</gene>
<dbReference type="Proteomes" id="UP000033393">
    <property type="component" value="Unassembled WGS sequence"/>
</dbReference>
<dbReference type="EMBL" id="JYJG01000010">
    <property type="protein sequence ID" value="KJK52660.1"/>
    <property type="molecule type" value="Genomic_DNA"/>
</dbReference>
<evidence type="ECO:0008006" key="4">
    <source>
        <dbReference type="Google" id="ProtNLM"/>
    </source>
</evidence>
<comment type="caution">
    <text evidence="2">The sequence shown here is derived from an EMBL/GenBank/DDBJ whole genome shotgun (WGS) entry which is preliminary data.</text>
</comment>
<dbReference type="eggNOG" id="ENOG502ZU4Z">
    <property type="taxonomic scope" value="Bacteria"/>
</dbReference>
<reference evidence="2 3" key="1">
    <citation type="submission" date="2015-02" db="EMBL/GenBank/DDBJ databases">
        <authorList>
            <person name="Ju K.-S."/>
            <person name="Doroghazi J.R."/>
            <person name="Metcalf W."/>
        </authorList>
    </citation>
    <scope>NUCLEOTIDE SEQUENCE [LARGE SCALE GENOMIC DNA]</scope>
    <source>
        <strain evidence="2 3">NRRL B-16140</strain>
    </source>
</reference>
<evidence type="ECO:0000313" key="2">
    <source>
        <dbReference type="EMBL" id="KJK52660.1"/>
    </source>
</evidence>
<dbReference type="OrthoDB" id="5186087at2"/>
<accession>A0A0F0HAW1</accession>
<sequence>MIKKTLIATAVIGGAMLVAASPASAGEGHERSGHGISIADNLCAAPWQWNGPFSLLHEGHAPAYAACNDNHAGGGSDISIANNACLLPWQWNGPLEIFTVDHAPSYVACNGNSAG</sequence>
<feature type="chain" id="PRO_5002442270" description="Secreted protein" evidence="1">
    <location>
        <begin position="26"/>
        <end position="115"/>
    </location>
</feature>
<feature type="signal peptide" evidence="1">
    <location>
        <begin position="1"/>
        <end position="25"/>
    </location>
</feature>
<dbReference type="STRING" id="68170.GCA_000974445_01014"/>
<name>A0A0F0HAW1_LENAE</name>
<evidence type="ECO:0000256" key="1">
    <source>
        <dbReference type="SAM" id="SignalP"/>
    </source>
</evidence>
<dbReference type="RefSeq" id="WP_045309858.1">
    <property type="nucleotide sequence ID" value="NZ_JYJG01000010.1"/>
</dbReference>
<keyword evidence="1" id="KW-0732">Signal</keyword>
<dbReference type="PATRIC" id="fig|68170.10.peg.3857"/>
<organism evidence="2 3">
    <name type="scientific">Lentzea aerocolonigenes</name>
    <name type="common">Lechevalieria aerocolonigenes</name>
    <name type="synonym">Saccharothrix aerocolonigenes</name>
    <dbReference type="NCBI Taxonomy" id="68170"/>
    <lineage>
        <taxon>Bacteria</taxon>
        <taxon>Bacillati</taxon>
        <taxon>Actinomycetota</taxon>
        <taxon>Actinomycetes</taxon>
        <taxon>Pseudonocardiales</taxon>
        <taxon>Pseudonocardiaceae</taxon>
        <taxon>Lentzea</taxon>
    </lineage>
</organism>
<proteinExistence type="predicted"/>
<dbReference type="AlphaFoldDB" id="A0A0F0HAW1"/>
<protein>
    <recommendedName>
        <fullName evidence="4">Secreted protein</fullName>
    </recommendedName>
</protein>